<dbReference type="OrthoDB" id="432645at2759"/>
<dbReference type="GO" id="GO:0000932">
    <property type="term" value="C:P-body"/>
    <property type="evidence" value="ECO:0007669"/>
    <property type="project" value="TreeGrafter"/>
</dbReference>
<evidence type="ECO:0000256" key="8">
    <source>
        <dbReference type="ARBA" id="ARBA00022946"/>
    </source>
</evidence>
<evidence type="ECO:0000313" key="20">
    <source>
        <dbReference type="EMBL" id="CAF3688908.1"/>
    </source>
</evidence>
<evidence type="ECO:0000256" key="12">
    <source>
        <dbReference type="ARBA" id="ARBA00023274"/>
    </source>
</evidence>
<name>A0A814A437_9BILA</name>
<dbReference type="Pfam" id="PF11969">
    <property type="entry name" value="DcpS_C"/>
    <property type="match status" value="1"/>
</dbReference>
<dbReference type="GO" id="GO:0140932">
    <property type="term" value="F:5'-(N(7)-methyl 5'-triphosphoguanosine)-[mRNA] diphosphatase activity"/>
    <property type="evidence" value="ECO:0007669"/>
    <property type="project" value="UniProtKB-EC"/>
</dbReference>
<comment type="catalytic activity">
    <reaction evidence="17">
        <text>a 5'-end (N(7)-methyl 5'-triphosphoguanosine)-ribonucleoside in mRNA + H2O = N(7)-methyl-GMP + a 5'-end diphospho-ribonucleoside in mRNA + 2 H(+)</text>
        <dbReference type="Rhea" id="RHEA:65388"/>
        <dbReference type="Rhea" id="RHEA-COMP:17165"/>
        <dbReference type="Rhea" id="RHEA-COMP:17167"/>
        <dbReference type="ChEBI" id="CHEBI:15377"/>
        <dbReference type="ChEBI" id="CHEBI:15378"/>
        <dbReference type="ChEBI" id="CHEBI:58285"/>
        <dbReference type="ChEBI" id="CHEBI:156461"/>
        <dbReference type="ChEBI" id="CHEBI:167616"/>
        <dbReference type="EC" id="3.6.1.59"/>
    </reaction>
</comment>
<dbReference type="FunFam" id="3.30.428.10:FF:000006">
    <property type="entry name" value="m7GpppX diphosphatase"/>
    <property type="match status" value="1"/>
</dbReference>
<comment type="caution">
    <text evidence="19">The sequence shown here is derived from an EMBL/GenBank/DDBJ whole genome shotgun (WGS) entry which is preliminary data.</text>
</comment>
<dbReference type="InterPro" id="IPR011145">
    <property type="entry name" value="Scavenger_mRNA_decap_enz_N"/>
</dbReference>
<dbReference type="GO" id="GO:0000340">
    <property type="term" value="F:RNA 7-methylguanosine cap binding"/>
    <property type="evidence" value="ECO:0007669"/>
    <property type="project" value="TreeGrafter"/>
</dbReference>
<dbReference type="AlphaFoldDB" id="A0A814A437"/>
<keyword evidence="10" id="KW-0496">Mitochondrion</keyword>
<dbReference type="PANTHER" id="PTHR12978:SF0">
    <property type="entry name" value="M7GPPPX DIPHOSPHATASE"/>
    <property type="match status" value="1"/>
</dbReference>
<keyword evidence="11" id="KW-0539">Nucleus</keyword>
<evidence type="ECO:0000256" key="3">
    <source>
        <dbReference type="ARBA" id="ARBA00005781"/>
    </source>
</evidence>
<gene>
    <name evidence="19" type="ORF">GPM918_LOCUS8961</name>
    <name evidence="20" type="ORF">SRO942_LOCUS8962</name>
</gene>
<keyword evidence="21" id="KW-1185">Reference proteome</keyword>
<evidence type="ECO:0000256" key="15">
    <source>
        <dbReference type="ARBA" id="ARBA00035288"/>
    </source>
</evidence>
<dbReference type="InterPro" id="IPR008991">
    <property type="entry name" value="Translation_prot_SH3-like_sf"/>
</dbReference>
<sequence length="673" mass="78921">MALLPSFNKLGNVLLEPRLSHVSLVLVRYKQRGMINDALVEHHRNAPLGKIKKGAAVGVFPPKSEVNMIDTPHDFNYVYPEFLPNPIPYLRDRVLEKLERLDIFRRRQQIDIPEFYVGSVLAVTSADPYAPNRRNRFVGICIKRERHGLKHRFTLRNIIDGLGVEIIYELYNPTITRIEVLKLERRLDDDLTYLRDADPEHCTFPFDMEPVKLPPGSGVPLNTIQVPITAKYWQYKWERHDLKGVLLPELPRSIRKAAEKSGEPWKLWDIMAHYRKEIHDDDRAEIYQDILQHKQDLAKYRTDSKESVKLTRTRPKLASRLKTASNESDNEQESNTLSKRRPSASVHVPQMIKIKFTSMDSKINSVSSDDNHNRNTDDNVERWSKIIKLNRILNDDHQSKFIAIEAEMNDENSDETEKKNLAVLLMEKTPFDLNEVSHLFKSNEKFTKDFINDIYHKYTMTARSTCNDVKLNFIYPATDLHIKKYLKKSFRLVSETNEKYDKIVKPYIEKNQLNVQWVYNILDGKSENDRILLDDKAFVVLPDIMWDNKSKESLHVLSIVKERNIKSLRDLTPEHIELLEDVIEKTTNLISSKFDLPSSSIRVFFHYPPSFYHLHVHFTSLENKTCGSEVERARLVRDVIDNLKMMPDYYKKKTLYYKLSLNDNLYELLQNDQ</sequence>
<feature type="compositionally biased region" description="Polar residues" evidence="18">
    <location>
        <begin position="322"/>
        <end position="337"/>
    </location>
</feature>
<evidence type="ECO:0000256" key="10">
    <source>
        <dbReference type="ARBA" id="ARBA00023128"/>
    </source>
</evidence>
<dbReference type="InterPro" id="IPR008594">
    <property type="entry name" value="DcpS/DCS2"/>
</dbReference>
<dbReference type="GO" id="GO:0000290">
    <property type="term" value="P:deadenylation-dependent decapping of nuclear-transcribed mRNA"/>
    <property type="evidence" value="ECO:0007669"/>
    <property type="project" value="InterPro"/>
</dbReference>
<protein>
    <recommendedName>
        <fullName evidence="15">Large ribosomal subunit protein bL19m</fullName>
        <ecNumber evidence="5">3.6.1.59</ecNumber>
    </recommendedName>
    <alternativeName>
        <fullName evidence="16">39S ribosomal protein L19, mitochondrial</fullName>
    </alternativeName>
    <alternativeName>
        <fullName evidence="14">Decapping scavenger enzyme</fullName>
    </alternativeName>
    <alternativeName>
        <fullName evidence="13">Scavenger mRNA-decapping enzyme DcpS</fullName>
    </alternativeName>
    <alternativeName>
        <fullName evidence="6">m7GpppX diphosphatase</fullName>
    </alternativeName>
</protein>
<dbReference type="GO" id="GO:1990904">
    <property type="term" value="C:ribonucleoprotein complex"/>
    <property type="evidence" value="ECO:0007669"/>
    <property type="project" value="UniProtKB-KW"/>
</dbReference>
<proteinExistence type="inferred from homology"/>
<dbReference type="GO" id="GO:0003735">
    <property type="term" value="F:structural constituent of ribosome"/>
    <property type="evidence" value="ECO:0007669"/>
    <property type="project" value="InterPro"/>
</dbReference>
<dbReference type="InterPro" id="IPR001857">
    <property type="entry name" value="Ribosomal_bL19"/>
</dbReference>
<dbReference type="GO" id="GO:0005739">
    <property type="term" value="C:mitochondrion"/>
    <property type="evidence" value="ECO:0007669"/>
    <property type="project" value="UniProtKB-SubCell"/>
</dbReference>
<comment type="similarity">
    <text evidence="4">Belongs to the HIT family.</text>
</comment>
<dbReference type="SUPFAM" id="SSF50104">
    <property type="entry name" value="Translation proteins SH3-like domain"/>
    <property type="match status" value="1"/>
</dbReference>
<feature type="region of interest" description="Disordered" evidence="18">
    <location>
        <begin position="301"/>
        <end position="346"/>
    </location>
</feature>
<evidence type="ECO:0000256" key="6">
    <source>
        <dbReference type="ARBA" id="ARBA00015636"/>
    </source>
</evidence>
<evidence type="ECO:0000313" key="19">
    <source>
        <dbReference type="EMBL" id="CAF0907335.1"/>
    </source>
</evidence>
<keyword evidence="12" id="KW-0687">Ribonucleoprotein</keyword>
<evidence type="ECO:0000256" key="11">
    <source>
        <dbReference type="ARBA" id="ARBA00023242"/>
    </source>
</evidence>
<keyword evidence="9" id="KW-0689">Ribosomal protein</keyword>
<evidence type="ECO:0000256" key="17">
    <source>
        <dbReference type="ARBA" id="ARBA00048222"/>
    </source>
</evidence>
<evidence type="ECO:0000313" key="21">
    <source>
        <dbReference type="Proteomes" id="UP000663829"/>
    </source>
</evidence>
<dbReference type="Proteomes" id="UP000663829">
    <property type="component" value="Unassembled WGS sequence"/>
</dbReference>
<dbReference type="Proteomes" id="UP000681722">
    <property type="component" value="Unassembled WGS sequence"/>
</dbReference>
<comment type="similarity">
    <text evidence="3">Belongs to the bacterial ribosomal protein bL19 family.</text>
</comment>
<comment type="subcellular location">
    <subcellularLocation>
        <location evidence="2">Mitochondrion</location>
    </subcellularLocation>
    <subcellularLocation>
        <location evidence="1">Nucleus</location>
    </subcellularLocation>
</comment>
<dbReference type="PRINTS" id="PR00061">
    <property type="entry name" value="RIBOSOMALL19"/>
</dbReference>
<evidence type="ECO:0000256" key="14">
    <source>
        <dbReference type="ARBA" id="ARBA00030609"/>
    </source>
</evidence>
<dbReference type="FunFam" id="2.30.30.790:FF:000002">
    <property type="entry name" value="39S ribosomal protein L19, mitochondrial"/>
    <property type="match status" value="1"/>
</dbReference>
<evidence type="ECO:0000256" key="7">
    <source>
        <dbReference type="ARBA" id="ARBA00022801"/>
    </source>
</evidence>
<dbReference type="GO" id="GO:0005840">
    <property type="term" value="C:ribosome"/>
    <property type="evidence" value="ECO:0007669"/>
    <property type="project" value="UniProtKB-KW"/>
</dbReference>
<organism evidence="19 21">
    <name type="scientific">Didymodactylos carnosus</name>
    <dbReference type="NCBI Taxonomy" id="1234261"/>
    <lineage>
        <taxon>Eukaryota</taxon>
        <taxon>Metazoa</taxon>
        <taxon>Spiralia</taxon>
        <taxon>Gnathifera</taxon>
        <taxon>Rotifera</taxon>
        <taxon>Eurotatoria</taxon>
        <taxon>Bdelloidea</taxon>
        <taxon>Philodinida</taxon>
        <taxon>Philodinidae</taxon>
        <taxon>Didymodactylos</taxon>
    </lineage>
</organism>
<evidence type="ECO:0000256" key="13">
    <source>
        <dbReference type="ARBA" id="ARBA00029885"/>
    </source>
</evidence>
<dbReference type="Gene3D" id="3.30.428.10">
    <property type="entry name" value="HIT-like"/>
    <property type="match status" value="1"/>
</dbReference>
<dbReference type="InterPro" id="IPR038657">
    <property type="entry name" value="Ribosomal_bL19_sf"/>
</dbReference>
<dbReference type="GO" id="GO:0005634">
    <property type="term" value="C:nucleus"/>
    <property type="evidence" value="ECO:0007669"/>
    <property type="project" value="UniProtKB-SubCell"/>
</dbReference>
<dbReference type="GO" id="GO:0006412">
    <property type="term" value="P:translation"/>
    <property type="evidence" value="ECO:0007669"/>
    <property type="project" value="InterPro"/>
</dbReference>
<evidence type="ECO:0000256" key="16">
    <source>
        <dbReference type="ARBA" id="ARBA00035359"/>
    </source>
</evidence>
<dbReference type="Gene3D" id="2.30.30.790">
    <property type="match status" value="1"/>
</dbReference>
<dbReference type="Gene3D" id="3.30.200.40">
    <property type="entry name" value="Scavenger mRNA decapping enzyme, N-terminal domain"/>
    <property type="match status" value="1"/>
</dbReference>
<dbReference type="EMBL" id="CAJOBC010001619">
    <property type="protein sequence ID" value="CAF3688908.1"/>
    <property type="molecule type" value="Genomic_DNA"/>
</dbReference>
<evidence type="ECO:0000256" key="9">
    <source>
        <dbReference type="ARBA" id="ARBA00022980"/>
    </source>
</evidence>
<dbReference type="Pfam" id="PF05652">
    <property type="entry name" value="DcpS"/>
    <property type="match status" value="1"/>
</dbReference>
<evidence type="ECO:0000256" key="2">
    <source>
        <dbReference type="ARBA" id="ARBA00004173"/>
    </source>
</evidence>
<accession>A0A814A437</accession>
<dbReference type="EMBL" id="CAJNOQ010001619">
    <property type="protein sequence ID" value="CAF0907335.1"/>
    <property type="molecule type" value="Genomic_DNA"/>
</dbReference>
<keyword evidence="8" id="KW-0809">Transit peptide</keyword>
<dbReference type="SUPFAM" id="SSF54197">
    <property type="entry name" value="HIT-like"/>
    <property type="match status" value="1"/>
</dbReference>
<evidence type="ECO:0000256" key="18">
    <source>
        <dbReference type="SAM" id="MobiDB-lite"/>
    </source>
</evidence>
<keyword evidence="7" id="KW-0378">Hydrolase</keyword>
<dbReference type="Pfam" id="PF01245">
    <property type="entry name" value="Ribosomal_L19"/>
    <property type="match status" value="1"/>
</dbReference>
<evidence type="ECO:0000256" key="5">
    <source>
        <dbReference type="ARBA" id="ARBA00012520"/>
    </source>
</evidence>
<dbReference type="EC" id="3.6.1.59" evidence="5"/>
<dbReference type="SUPFAM" id="SSF102860">
    <property type="entry name" value="mRNA decapping enzyme DcpS N-terminal domain"/>
    <property type="match status" value="1"/>
</dbReference>
<reference evidence="19" key="1">
    <citation type="submission" date="2021-02" db="EMBL/GenBank/DDBJ databases">
        <authorList>
            <person name="Nowell W R."/>
        </authorList>
    </citation>
    <scope>NUCLEOTIDE SEQUENCE</scope>
</reference>
<evidence type="ECO:0000256" key="1">
    <source>
        <dbReference type="ARBA" id="ARBA00004123"/>
    </source>
</evidence>
<dbReference type="PANTHER" id="PTHR12978">
    <property type="entry name" value="HISTIDINE TRIAD HIT PROTEIN MEMBER"/>
    <property type="match status" value="1"/>
</dbReference>
<evidence type="ECO:0000256" key="4">
    <source>
        <dbReference type="ARBA" id="ARBA00010208"/>
    </source>
</evidence>
<dbReference type="InterPro" id="IPR036265">
    <property type="entry name" value="HIT-like_sf"/>
</dbReference>